<dbReference type="AlphaFoldDB" id="A0A7W6LUP9"/>
<dbReference type="RefSeq" id="WP_188083307.1">
    <property type="nucleotide sequence ID" value="NZ_JACIEU010000015.1"/>
</dbReference>
<evidence type="ECO:0000313" key="1">
    <source>
        <dbReference type="EMBL" id="MBB4149812.1"/>
    </source>
</evidence>
<organism evidence="1 2">
    <name type="scientific">Sphingobium scionense</name>
    <dbReference type="NCBI Taxonomy" id="1404341"/>
    <lineage>
        <taxon>Bacteria</taxon>
        <taxon>Pseudomonadati</taxon>
        <taxon>Pseudomonadota</taxon>
        <taxon>Alphaproteobacteria</taxon>
        <taxon>Sphingomonadales</taxon>
        <taxon>Sphingomonadaceae</taxon>
        <taxon>Sphingobium</taxon>
    </lineage>
</organism>
<sequence length="280" mass="31083">MKPLEERFHSMMKPRATATDIQAVIAEIDAEVARLSDAAGLAHAKSLDGAISDADADQARKDEQGLRFAIERWISRKETLAGRFAERTQSDAAQALRKQYEDTVTETVVLAADLKERIPEIFAELTSLLERVLSNNACVYQVNQSKPGGAASITPAEQQARGFIGTGQWPNLNHVSRLTDIRIPRFDGDGFLWPQPEAKRPMQFFDVFGEAERAKQATKAKYVVQRTDNRQGTVSLFHADGVFQLGYQAHRCWLLPQQVEACRAAKMTVTPVDAREAADA</sequence>
<protein>
    <submittedName>
        <fullName evidence="1">Uncharacterized protein</fullName>
    </submittedName>
</protein>
<keyword evidence="2" id="KW-1185">Reference proteome</keyword>
<proteinExistence type="predicted"/>
<dbReference type="Proteomes" id="UP000590524">
    <property type="component" value="Unassembled WGS sequence"/>
</dbReference>
<comment type="caution">
    <text evidence="1">The sequence shown here is derived from an EMBL/GenBank/DDBJ whole genome shotgun (WGS) entry which is preliminary data.</text>
</comment>
<reference evidence="1 2" key="1">
    <citation type="submission" date="2020-08" db="EMBL/GenBank/DDBJ databases">
        <title>Genomic Encyclopedia of Type Strains, Phase IV (KMG-IV): sequencing the most valuable type-strain genomes for metagenomic binning, comparative biology and taxonomic classification.</title>
        <authorList>
            <person name="Goeker M."/>
        </authorList>
    </citation>
    <scope>NUCLEOTIDE SEQUENCE [LARGE SCALE GENOMIC DNA]</scope>
    <source>
        <strain evidence="1 2">DSM 19371</strain>
    </source>
</reference>
<accession>A0A7W6LUP9</accession>
<name>A0A7W6LUP9_9SPHN</name>
<dbReference type="EMBL" id="JACIEU010000015">
    <property type="protein sequence ID" value="MBB4149812.1"/>
    <property type="molecule type" value="Genomic_DNA"/>
</dbReference>
<evidence type="ECO:0000313" key="2">
    <source>
        <dbReference type="Proteomes" id="UP000590524"/>
    </source>
</evidence>
<gene>
    <name evidence="1" type="ORF">GGQ90_003606</name>
</gene>